<proteinExistence type="predicted"/>
<feature type="transmembrane region" description="Helical" evidence="2">
    <location>
        <begin position="242"/>
        <end position="260"/>
    </location>
</feature>
<evidence type="ECO:0000313" key="3">
    <source>
        <dbReference type="EMBL" id="MDI3384894.1"/>
    </source>
</evidence>
<keyword evidence="2" id="KW-1133">Transmembrane helix</keyword>
<reference evidence="3 4" key="1">
    <citation type="submission" date="2023-05" db="EMBL/GenBank/DDBJ databases">
        <title>Draft genome sequence of Streptomyces sp. B-S-A8 isolated from a cave soil in Thailand.</title>
        <authorList>
            <person name="Chamroensaksri N."/>
            <person name="Muangham S."/>
        </authorList>
    </citation>
    <scope>NUCLEOTIDE SEQUENCE [LARGE SCALE GENOMIC DNA]</scope>
    <source>
        <strain evidence="3 4">B-S-A8</strain>
    </source>
</reference>
<feature type="transmembrane region" description="Helical" evidence="2">
    <location>
        <begin position="212"/>
        <end position="236"/>
    </location>
</feature>
<protein>
    <submittedName>
        <fullName evidence="3">DUF4436 family protein</fullName>
    </submittedName>
</protein>
<comment type="caution">
    <text evidence="3">The sequence shown here is derived from an EMBL/GenBank/DDBJ whole genome shotgun (WGS) entry which is preliminary data.</text>
</comment>
<dbReference type="Pfam" id="PF14494">
    <property type="entry name" value="DUF4436"/>
    <property type="match status" value="1"/>
</dbReference>
<organism evidence="3 4">
    <name type="scientific">Streptomyces solicavernae</name>
    <dbReference type="NCBI Taxonomy" id="3043614"/>
    <lineage>
        <taxon>Bacteria</taxon>
        <taxon>Bacillati</taxon>
        <taxon>Actinomycetota</taxon>
        <taxon>Actinomycetes</taxon>
        <taxon>Kitasatosporales</taxon>
        <taxon>Streptomycetaceae</taxon>
        <taxon>Streptomyces</taxon>
    </lineage>
</organism>
<dbReference type="Proteomes" id="UP001224661">
    <property type="component" value="Unassembled WGS sequence"/>
</dbReference>
<gene>
    <name evidence="3" type="ORF">QIS99_01485</name>
</gene>
<accession>A0ABT6RKW0</accession>
<name>A0ABT6RKW0_9ACTN</name>
<keyword evidence="2" id="KW-0812">Transmembrane</keyword>
<sequence>MSPPVGRRPRGVRALVPAAARARRATAELPWRGALVGLAALLALFGTGVGLYLNERAVRQRPVHVGDHRADDRLDVEVTVQRTSPGDRRMTLQLNAVPRGKYARPVGDADPNLTVYVNGADHDELTFDRRSPVWRKEFQVALADGTPSDYPFDRYDTRLVLTATTTGTDAVPVAVTYRDQDPNFAIAPEETRYKDAVAEIGGTVKRSRSTFIMAWFMIAAMWAIALAVAVACWLVVGQRRGLVWPALGWMAASLFALVGLRNAAPGSPPNGCLLDYAAFYWAEALIALSLTRLVFHGIHLEHRTGGPVDPLLAPDGDARPPRLHRRGTPAGSRVRGGGRRTGGE</sequence>
<dbReference type="EMBL" id="JASCIR010000001">
    <property type="protein sequence ID" value="MDI3384894.1"/>
    <property type="molecule type" value="Genomic_DNA"/>
</dbReference>
<keyword evidence="4" id="KW-1185">Reference proteome</keyword>
<evidence type="ECO:0000313" key="4">
    <source>
        <dbReference type="Proteomes" id="UP001224661"/>
    </source>
</evidence>
<dbReference type="InterPro" id="IPR027948">
    <property type="entry name" value="DUF4436"/>
</dbReference>
<evidence type="ECO:0000256" key="2">
    <source>
        <dbReference type="SAM" id="Phobius"/>
    </source>
</evidence>
<feature type="transmembrane region" description="Helical" evidence="2">
    <location>
        <begin position="33"/>
        <end position="53"/>
    </location>
</feature>
<keyword evidence="2" id="KW-0472">Membrane</keyword>
<feature type="region of interest" description="Disordered" evidence="1">
    <location>
        <begin position="309"/>
        <end position="344"/>
    </location>
</feature>
<evidence type="ECO:0000256" key="1">
    <source>
        <dbReference type="SAM" id="MobiDB-lite"/>
    </source>
</evidence>
<dbReference type="RefSeq" id="WP_282509510.1">
    <property type="nucleotide sequence ID" value="NZ_JASCIR010000001.1"/>
</dbReference>